<feature type="chain" id="PRO_5041435787" description="Tyrosinase copper-binding domain-containing protein" evidence="3">
    <location>
        <begin position="21"/>
        <end position="416"/>
    </location>
</feature>
<dbReference type="PROSITE" id="PS00498">
    <property type="entry name" value="TYROSINASE_2"/>
    <property type="match status" value="1"/>
</dbReference>
<dbReference type="InterPro" id="IPR050316">
    <property type="entry name" value="Tyrosinase/Hemocyanin"/>
</dbReference>
<dbReference type="Pfam" id="PF00264">
    <property type="entry name" value="Tyrosinase"/>
    <property type="match status" value="1"/>
</dbReference>
<dbReference type="AlphaFoldDB" id="A0AA36CMA4"/>
<proteinExistence type="predicted"/>
<dbReference type="SUPFAM" id="SSF48056">
    <property type="entry name" value="Di-copper centre-containing domain"/>
    <property type="match status" value="1"/>
</dbReference>
<dbReference type="InterPro" id="IPR002227">
    <property type="entry name" value="Tyrosinase_Cu-bd"/>
</dbReference>
<dbReference type="PANTHER" id="PTHR11474">
    <property type="entry name" value="TYROSINASE FAMILY MEMBER"/>
    <property type="match status" value="1"/>
</dbReference>
<dbReference type="Gene3D" id="1.10.1280.10">
    <property type="entry name" value="Di-copper center containing domain from catechol oxidase"/>
    <property type="match status" value="1"/>
</dbReference>
<dbReference type="EMBL" id="CATQJA010002512">
    <property type="protein sequence ID" value="CAJ0570948.1"/>
    <property type="molecule type" value="Genomic_DNA"/>
</dbReference>
<evidence type="ECO:0000259" key="4">
    <source>
        <dbReference type="PROSITE" id="PS00498"/>
    </source>
</evidence>
<evidence type="ECO:0000313" key="6">
    <source>
        <dbReference type="Proteomes" id="UP001177023"/>
    </source>
</evidence>
<dbReference type="GO" id="GO:0016491">
    <property type="term" value="F:oxidoreductase activity"/>
    <property type="evidence" value="ECO:0007669"/>
    <property type="project" value="InterPro"/>
</dbReference>
<dbReference type="PRINTS" id="PR00092">
    <property type="entry name" value="TYROSINASE"/>
</dbReference>
<protein>
    <recommendedName>
        <fullName evidence="4">Tyrosinase copper-binding domain-containing protein</fullName>
    </recommendedName>
</protein>
<keyword evidence="2" id="KW-0186">Copper</keyword>
<keyword evidence="3" id="KW-0732">Signal</keyword>
<feature type="signal peptide" evidence="3">
    <location>
        <begin position="1"/>
        <end position="20"/>
    </location>
</feature>
<evidence type="ECO:0000313" key="5">
    <source>
        <dbReference type="EMBL" id="CAJ0570948.1"/>
    </source>
</evidence>
<evidence type="ECO:0000256" key="3">
    <source>
        <dbReference type="SAM" id="SignalP"/>
    </source>
</evidence>
<evidence type="ECO:0000256" key="1">
    <source>
        <dbReference type="ARBA" id="ARBA00022723"/>
    </source>
</evidence>
<name>A0AA36CMA4_9BILA</name>
<organism evidence="5 6">
    <name type="scientific">Mesorhabditis spiculigera</name>
    <dbReference type="NCBI Taxonomy" id="96644"/>
    <lineage>
        <taxon>Eukaryota</taxon>
        <taxon>Metazoa</taxon>
        <taxon>Ecdysozoa</taxon>
        <taxon>Nematoda</taxon>
        <taxon>Chromadorea</taxon>
        <taxon>Rhabditida</taxon>
        <taxon>Rhabditina</taxon>
        <taxon>Rhabditomorpha</taxon>
        <taxon>Rhabditoidea</taxon>
        <taxon>Rhabditidae</taxon>
        <taxon>Mesorhabditinae</taxon>
        <taxon>Mesorhabditis</taxon>
    </lineage>
</organism>
<dbReference type="PANTHER" id="PTHR11474:SF126">
    <property type="entry name" value="TYROSINASE-LIKE PROTEIN TYR-1-RELATED"/>
    <property type="match status" value="1"/>
</dbReference>
<sequence length="416" mass="46737">MGLSTRWLFLIPLFAWVTVAEEHNLTGALPNLPELGGLLEDVGDVNNVFPTSISMESAVPHGLCVNASHRSERLECEKAFHMGKNSRLGDETVKNETQHLKVKGRLSASSFQPMVLADCIDYPCISNDAERKRFVDALNLLKKNGVYDRWSDIHQQMSTRGTAHQGSNFLPWHQLRRIDADISIPFWDSTIAAMLPLPADSVMWSPEVLGNTFGPITTGAFEGWQNEEKKSGVIREVGVFPNSHPLTIAGNALSFSTVDEVLAQSKKISTKGCGDINYNWLDIEHNHVHNFVGGGMCFVQWSSRDPTFLLHHAFIDFIWDGWRMLHQTEQQRDSEYPNDACINIANRATTLMYPFRLRNIDGLSNAYTRNLYHYWPAPRCTKETADCEGSRLLFCDTRDPNAPQCVSKVRVGGSRG</sequence>
<feature type="domain" description="Tyrosinase copper-binding" evidence="4">
    <location>
        <begin position="305"/>
        <end position="316"/>
    </location>
</feature>
<keyword evidence="6" id="KW-1185">Reference proteome</keyword>
<accession>A0AA36CMA4</accession>
<feature type="non-terminal residue" evidence="5">
    <location>
        <position position="416"/>
    </location>
</feature>
<dbReference type="Proteomes" id="UP001177023">
    <property type="component" value="Unassembled WGS sequence"/>
</dbReference>
<comment type="caution">
    <text evidence="5">The sequence shown here is derived from an EMBL/GenBank/DDBJ whole genome shotgun (WGS) entry which is preliminary data.</text>
</comment>
<evidence type="ECO:0000256" key="2">
    <source>
        <dbReference type="ARBA" id="ARBA00023008"/>
    </source>
</evidence>
<reference evidence="5" key="1">
    <citation type="submission" date="2023-06" db="EMBL/GenBank/DDBJ databases">
        <authorList>
            <person name="Delattre M."/>
        </authorList>
    </citation>
    <scope>NUCLEOTIDE SEQUENCE</scope>
    <source>
        <strain evidence="5">AF72</strain>
    </source>
</reference>
<dbReference type="GO" id="GO:0046872">
    <property type="term" value="F:metal ion binding"/>
    <property type="evidence" value="ECO:0007669"/>
    <property type="project" value="UniProtKB-KW"/>
</dbReference>
<keyword evidence="1" id="KW-0479">Metal-binding</keyword>
<gene>
    <name evidence="5" type="ORF">MSPICULIGERA_LOCUS9377</name>
</gene>
<dbReference type="InterPro" id="IPR008922">
    <property type="entry name" value="Di-copper_centre_dom_sf"/>
</dbReference>